<protein>
    <recommendedName>
        <fullName evidence="3">Rho termination factor N-terminal domain-containing protein</fullName>
    </recommendedName>
</protein>
<dbReference type="EMBL" id="JACJLT010000114">
    <property type="protein sequence ID" value="MBM6875862.1"/>
    <property type="molecule type" value="Genomic_DNA"/>
</dbReference>
<evidence type="ECO:0000313" key="1">
    <source>
        <dbReference type="EMBL" id="MBM6875862.1"/>
    </source>
</evidence>
<reference evidence="1 2" key="1">
    <citation type="journal article" date="2021" name="Sci. Rep.">
        <title>The distribution of antibiotic resistance genes in chicken gut microbiota commensals.</title>
        <authorList>
            <person name="Juricova H."/>
            <person name="Matiasovicova J."/>
            <person name="Kubasova T."/>
            <person name="Cejkova D."/>
            <person name="Rychlik I."/>
        </authorList>
    </citation>
    <scope>NUCLEOTIDE SEQUENCE [LARGE SCALE GENOMIC DNA]</scope>
    <source>
        <strain evidence="1 2">An425</strain>
    </source>
</reference>
<sequence>MKYDNLFYILTGGDSFRFNKKVLATYGVEQCALITYLIEKALNKEEKDEMTEDGYFSITDTEICLNAGLEAVRLPKIKKIGLEKELFFIKKLEGVEKTFYKPNFQKIFEVMMSEKTVSELSYERIFKEEREDEKFTKEGLEALSFRDLRMLCKKLNVTFNGRNRKDELIEKILINQNSFNLKIEF</sequence>
<gene>
    <name evidence="1" type="ORF">H6A04_09400</name>
</gene>
<evidence type="ECO:0008006" key="3">
    <source>
        <dbReference type="Google" id="ProtNLM"/>
    </source>
</evidence>
<evidence type="ECO:0000313" key="2">
    <source>
        <dbReference type="Proteomes" id="UP000728968"/>
    </source>
</evidence>
<name>A0ABS2G5J5_FUSMR</name>
<organism evidence="1 2">
    <name type="scientific">Fusobacterium mortiferum</name>
    <dbReference type="NCBI Taxonomy" id="850"/>
    <lineage>
        <taxon>Bacteria</taxon>
        <taxon>Fusobacteriati</taxon>
        <taxon>Fusobacteriota</taxon>
        <taxon>Fusobacteriia</taxon>
        <taxon>Fusobacteriales</taxon>
        <taxon>Fusobacteriaceae</taxon>
        <taxon>Fusobacterium</taxon>
    </lineage>
</organism>
<proteinExistence type="predicted"/>
<dbReference type="RefSeq" id="WP_204716552.1">
    <property type="nucleotide sequence ID" value="NZ_JACJLT010000114.1"/>
</dbReference>
<keyword evidence="2" id="KW-1185">Reference proteome</keyword>
<accession>A0ABS2G5J5</accession>
<dbReference type="Proteomes" id="UP000728968">
    <property type="component" value="Unassembled WGS sequence"/>
</dbReference>
<comment type="caution">
    <text evidence="1">The sequence shown here is derived from an EMBL/GenBank/DDBJ whole genome shotgun (WGS) entry which is preliminary data.</text>
</comment>